<accession>A0ABU7JK45</accession>
<keyword evidence="2" id="KW-1185">Reference proteome</keyword>
<organism evidence="1 2">
    <name type="scientific">Alkalimonas mucilaginosa</name>
    <dbReference type="NCBI Taxonomy" id="3057676"/>
    <lineage>
        <taxon>Bacteria</taxon>
        <taxon>Pseudomonadati</taxon>
        <taxon>Pseudomonadota</taxon>
        <taxon>Gammaproteobacteria</taxon>
        <taxon>Alkalimonas</taxon>
    </lineage>
</organism>
<dbReference type="EMBL" id="JAUGZK010000017">
    <property type="protein sequence ID" value="MEE2025865.1"/>
    <property type="molecule type" value="Genomic_DNA"/>
</dbReference>
<name>A0ABU7JK45_9GAMM</name>
<protein>
    <submittedName>
        <fullName evidence="1">Uncharacterized protein</fullName>
    </submittedName>
</protein>
<evidence type="ECO:0000313" key="2">
    <source>
        <dbReference type="Proteomes" id="UP001339167"/>
    </source>
</evidence>
<dbReference type="RefSeq" id="WP_330089173.1">
    <property type="nucleotide sequence ID" value="NZ_JAUGZK010000017.1"/>
</dbReference>
<sequence length="225" mass="25132">ELELLYSDQAVMNHAAIGNQSSLLSIARSATDEYESAYNDIKVNFVNFIKDKTVITLGQPDIFQSANGTYSVRVPVTWSMPEREVLTRLNRYFNGFDRKPLALSSDRIRSENNRVVIRKQVAESSTAIKPYSGRLFGELQKIEIAIEVSLGDKKNQIIIAGNARCHVGCNYSERGSDSWIIQTGGRPGVRNLNWRQESPIIIEGLTENDLQNAGVPVAVAKYVVR</sequence>
<feature type="non-terminal residue" evidence="1">
    <location>
        <position position="1"/>
    </location>
</feature>
<comment type="caution">
    <text evidence="1">The sequence shown here is derived from an EMBL/GenBank/DDBJ whole genome shotgun (WGS) entry which is preliminary data.</text>
</comment>
<evidence type="ECO:0000313" key="1">
    <source>
        <dbReference type="EMBL" id="MEE2025865.1"/>
    </source>
</evidence>
<dbReference type="Proteomes" id="UP001339167">
    <property type="component" value="Unassembled WGS sequence"/>
</dbReference>
<proteinExistence type="predicted"/>
<gene>
    <name evidence="1" type="ORF">QWF21_16620</name>
</gene>
<reference evidence="1 2" key="1">
    <citation type="submission" date="2023-06" db="EMBL/GenBank/DDBJ databases">
        <title>Alkalimonas sp., MEB004 an alkaliphilic bacterium isolated from Lonar Lake, India.</title>
        <authorList>
            <person name="Joshi A."/>
            <person name="Thite S."/>
        </authorList>
    </citation>
    <scope>NUCLEOTIDE SEQUENCE [LARGE SCALE GENOMIC DNA]</scope>
    <source>
        <strain evidence="1 2">MEB004</strain>
    </source>
</reference>